<evidence type="ECO:0000256" key="1">
    <source>
        <dbReference type="SAM" id="MobiDB-lite"/>
    </source>
</evidence>
<dbReference type="Proteomes" id="UP001150062">
    <property type="component" value="Unassembled WGS sequence"/>
</dbReference>
<dbReference type="Pfam" id="PF00615">
    <property type="entry name" value="RGS"/>
    <property type="match status" value="1"/>
</dbReference>
<dbReference type="SMART" id="SM00315">
    <property type="entry name" value="RGS"/>
    <property type="match status" value="1"/>
</dbReference>
<feature type="compositionally biased region" description="Low complexity" evidence="1">
    <location>
        <begin position="438"/>
        <end position="452"/>
    </location>
</feature>
<dbReference type="PRINTS" id="PR01301">
    <property type="entry name" value="RGSPROTEIN"/>
</dbReference>
<organism evidence="4 5">
    <name type="scientific">Anaeramoeba flamelloides</name>
    <dbReference type="NCBI Taxonomy" id="1746091"/>
    <lineage>
        <taxon>Eukaryota</taxon>
        <taxon>Metamonada</taxon>
        <taxon>Anaeramoebidae</taxon>
        <taxon>Anaeramoeba</taxon>
    </lineage>
</organism>
<feature type="region of interest" description="Disordered" evidence="1">
    <location>
        <begin position="1"/>
        <end position="25"/>
    </location>
</feature>
<dbReference type="PANTHER" id="PTHR10845">
    <property type="entry name" value="REGULATOR OF G PROTEIN SIGNALING"/>
    <property type="match status" value="1"/>
</dbReference>
<dbReference type="EMBL" id="JAOAOG010000317">
    <property type="protein sequence ID" value="KAJ6229830.1"/>
    <property type="molecule type" value="Genomic_DNA"/>
</dbReference>
<feature type="transmembrane region" description="Helical" evidence="2">
    <location>
        <begin position="134"/>
        <end position="153"/>
    </location>
</feature>
<dbReference type="CDD" id="cd07440">
    <property type="entry name" value="RGS"/>
    <property type="match status" value="1"/>
</dbReference>
<comment type="caution">
    <text evidence="4">The sequence shown here is derived from an EMBL/GenBank/DDBJ whole genome shotgun (WGS) entry which is preliminary data.</text>
</comment>
<dbReference type="PROSITE" id="PS50132">
    <property type="entry name" value="RGS"/>
    <property type="match status" value="1"/>
</dbReference>
<dbReference type="SUPFAM" id="SSF48097">
    <property type="entry name" value="Regulator of G-protein signaling, RGS"/>
    <property type="match status" value="1"/>
</dbReference>
<feature type="region of interest" description="Disordered" evidence="1">
    <location>
        <begin position="353"/>
        <end position="452"/>
    </location>
</feature>
<gene>
    <name evidence="4" type="ORF">M0813_07418</name>
</gene>
<feature type="transmembrane region" description="Helical" evidence="2">
    <location>
        <begin position="165"/>
        <end position="188"/>
    </location>
</feature>
<dbReference type="Gene3D" id="1.10.167.10">
    <property type="entry name" value="Regulator of G-protein Signalling 4, domain 2"/>
    <property type="match status" value="1"/>
</dbReference>
<feature type="compositionally biased region" description="Low complexity" evidence="1">
    <location>
        <begin position="387"/>
        <end position="397"/>
    </location>
</feature>
<feature type="compositionally biased region" description="Basic and acidic residues" evidence="1">
    <location>
        <begin position="398"/>
        <end position="426"/>
    </location>
</feature>
<name>A0ABQ8XBY3_9EUKA</name>
<dbReference type="InterPro" id="IPR044926">
    <property type="entry name" value="RGS_subdomain_2"/>
</dbReference>
<keyword evidence="2" id="KW-1133">Transmembrane helix</keyword>
<evidence type="ECO:0000313" key="4">
    <source>
        <dbReference type="EMBL" id="KAJ6229830.1"/>
    </source>
</evidence>
<keyword evidence="5" id="KW-1185">Reference proteome</keyword>
<evidence type="ECO:0000256" key="2">
    <source>
        <dbReference type="SAM" id="Phobius"/>
    </source>
</evidence>
<dbReference type="InterPro" id="IPR036305">
    <property type="entry name" value="RGS_sf"/>
</dbReference>
<evidence type="ECO:0000259" key="3">
    <source>
        <dbReference type="PROSITE" id="PS50132"/>
    </source>
</evidence>
<accession>A0ABQ8XBY3</accession>
<reference evidence="4" key="1">
    <citation type="submission" date="2022-08" db="EMBL/GenBank/DDBJ databases">
        <title>Novel sulfate-reducing endosymbionts in the free-living metamonad Anaeramoeba.</title>
        <authorList>
            <person name="Jerlstrom-Hultqvist J."/>
            <person name="Cepicka I."/>
            <person name="Gallot-Lavallee L."/>
            <person name="Salas-Leiva D."/>
            <person name="Curtis B.A."/>
            <person name="Zahonova K."/>
            <person name="Pipaliya S."/>
            <person name="Dacks J."/>
            <person name="Roger A.J."/>
        </authorList>
    </citation>
    <scope>NUCLEOTIDE SEQUENCE</scope>
    <source>
        <strain evidence="4">Schooner1</strain>
    </source>
</reference>
<dbReference type="InterPro" id="IPR016137">
    <property type="entry name" value="RGS"/>
</dbReference>
<feature type="transmembrane region" description="Helical" evidence="2">
    <location>
        <begin position="66"/>
        <end position="88"/>
    </location>
</feature>
<protein>
    <submittedName>
        <fullName evidence="4">Double hit</fullName>
    </submittedName>
</protein>
<evidence type="ECO:0000313" key="5">
    <source>
        <dbReference type="Proteomes" id="UP001150062"/>
    </source>
</evidence>
<keyword evidence="2" id="KW-0472">Membrane</keyword>
<proteinExistence type="predicted"/>
<feature type="domain" description="RGS" evidence="3">
    <location>
        <begin position="218"/>
        <end position="336"/>
    </location>
</feature>
<feature type="transmembrane region" description="Helical" evidence="2">
    <location>
        <begin position="108"/>
        <end position="127"/>
    </location>
</feature>
<sequence length="452" mass="52099">MHNSSNSATNSKNKSKKSKSETEKISTSSTIKEDGDVLIDYFNIDVKLKDVETQFYKKQSLYSEKMVFRILILFTIIFAIMSIPLYYLVGIEDTETCNFTGESTGNTVWTTIYMILISCTLFSIFSIRKVKDNFFLRNELILLTIIQIAYGIIFSISENMENINMLFYSTVVFDISVSLVYMIIPIFLSYKKEKHQKKILHNKNHSEISNDKNNSYQQFINILNNNDSVKYWIEWSKLNYSIENISFYQFVRNFEMTKKAKRRKKISKQIFNTFIKDGSPLQINISYETRSEITQSFENDDKNIDLFANAKQDILDLMFTNSFPFFIQSNSFYEMKINTPQVDIESFIHIEKPKKDGNSESDSDGNHNSKSSIKNRLVDKNENIELSSKSASGSSSSSEKEKENVREDNDDNQNEKSNETDSRSSSDTDNSDDEKNNSTHSTPSSSLGSSSD</sequence>
<keyword evidence="2" id="KW-0812">Transmembrane</keyword>
<feature type="compositionally biased region" description="Low complexity" evidence="1">
    <location>
        <begin position="1"/>
        <end position="12"/>
    </location>
</feature>
<dbReference type="PANTHER" id="PTHR10845:SF192">
    <property type="entry name" value="DOUBLE HIT, ISOFORM B"/>
    <property type="match status" value="1"/>
</dbReference>